<evidence type="ECO:0000256" key="4">
    <source>
        <dbReference type="ARBA" id="ARBA00022603"/>
    </source>
</evidence>
<dbReference type="Gene3D" id="3.40.50.150">
    <property type="entry name" value="Vaccinia Virus protein VP39"/>
    <property type="match status" value="1"/>
</dbReference>
<dbReference type="GO" id="GO:1902775">
    <property type="term" value="P:mitochondrial large ribosomal subunit assembly"/>
    <property type="evidence" value="ECO:0007669"/>
    <property type="project" value="UniProtKB-ARBA"/>
</dbReference>
<evidence type="ECO:0000256" key="6">
    <source>
        <dbReference type="ARBA" id="ARBA00022691"/>
    </source>
</evidence>
<evidence type="ECO:0000256" key="15">
    <source>
        <dbReference type="SAM" id="Coils"/>
    </source>
</evidence>
<evidence type="ECO:0000256" key="10">
    <source>
        <dbReference type="ARBA" id="ARBA00051808"/>
    </source>
</evidence>
<feature type="domain" description="Ribosomal RNA methyltransferase FtsJ" evidence="16">
    <location>
        <begin position="56"/>
        <end position="239"/>
    </location>
</feature>
<evidence type="ECO:0000256" key="9">
    <source>
        <dbReference type="ARBA" id="ARBA00041184"/>
    </source>
</evidence>
<proteinExistence type="inferred from homology"/>
<dbReference type="InterPro" id="IPR008672">
    <property type="entry name" value="Mad1"/>
</dbReference>
<dbReference type="Proteomes" id="UP000269221">
    <property type="component" value="Unassembled WGS sequence"/>
</dbReference>
<evidence type="ECO:0000313" key="17">
    <source>
        <dbReference type="EMBL" id="RMC17660.1"/>
    </source>
</evidence>
<dbReference type="InterPro" id="IPR029063">
    <property type="entry name" value="SAM-dependent_MTases_sf"/>
</dbReference>
<evidence type="ECO:0000256" key="2">
    <source>
        <dbReference type="ARBA" id="ARBA00009258"/>
    </source>
</evidence>
<dbReference type="PANTHER" id="PTHR10920">
    <property type="entry name" value="RIBOSOMAL RNA METHYLTRANSFERASE"/>
    <property type="match status" value="1"/>
</dbReference>
<evidence type="ECO:0000259" key="16">
    <source>
        <dbReference type="Pfam" id="PF01728"/>
    </source>
</evidence>
<dbReference type="Pfam" id="PF01728">
    <property type="entry name" value="FtsJ"/>
    <property type="match status" value="1"/>
</dbReference>
<gene>
    <name evidence="17" type="ORF">DUI87_05324</name>
</gene>
<dbReference type="GO" id="GO:0008650">
    <property type="term" value="F:rRNA (uridine-2'-O-)-methyltransferase activity"/>
    <property type="evidence" value="ECO:0007669"/>
    <property type="project" value="TreeGrafter"/>
</dbReference>
<evidence type="ECO:0000256" key="3">
    <source>
        <dbReference type="ARBA" id="ARBA00022552"/>
    </source>
</evidence>
<evidence type="ECO:0000256" key="7">
    <source>
        <dbReference type="ARBA" id="ARBA00022946"/>
    </source>
</evidence>
<dbReference type="STRING" id="333673.A0A3M0L3W9"/>
<dbReference type="GO" id="GO:0005759">
    <property type="term" value="C:mitochondrial matrix"/>
    <property type="evidence" value="ECO:0007669"/>
    <property type="project" value="UniProtKB-ARBA"/>
</dbReference>
<evidence type="ECO:0000256" key="5">
    <source>
        <dbReference type="ARBA" id="ARBA00022679"/>
    </source>
</evidence>
<dbReference type="OrthoDB" id="331602at2759"/>
<keyword evidence="3" id="KW-0698">rRNA processing</keyword>
<evidence type="ECO:0000256" key="13">
    <source>
        <dbReference type="ARBA" id="ARBA00080354"/>
    </source>
</evidence>
<evidence type="ECO:0000256" key="14">
    <source>
        <dbReference type="ARBA" id="ARBA00082868"/>
    </source>
</evidence>
<keyword evidence="8" id="KW-0496">Mitochondrion</keyword>
<keyword evidence="15" id="KW-0175">Coiled coil</keyword>
<evidence type="ECO:0000256" key="11">
    <source>
        <dbReference type="ARBA" id="ARBA00058412"/>
    </source>
</evidence>
<reference evidence="17 18" key="1">
    <citation type="submission" date="2018-07" db="EMBL/GenBank/DDBJ databases">
        <title>A high quality draft genome assembly of the barn swallow (H. rustica rustica).</title>
        <authorList>
            <person name="Formenti G."/>
            <person name="Chiara M."/>
            <person name="Poveda L."/>
            <person name="Francoijs K.-J."/>
            <person name="Bonisoli-Alquati A."/>
            <person name="Canova L."/>
            <person name="Gianfranceschi L."/>
            <person name="Horner D.S."/>
            <person name="Saino N."/>
        </authorList>
    </citation>
    <scope>NUCLEOTIDE SEQUENCE [LARGE SCALE GENOMIC DNA]</scope>
    <source>
        <strain evidence="17">Chelidonia</strain>
        <tissue evidence="17">Blood</tissue>
    </source>
</reference>
<dbReference type="Pfam" id="PF05557">
    <property type="entry name" value="MAD"/>
    <property type="match status" value="1"/>
</dbReference>
<evidence type="ECO:0000313" key="18">
    <source>
        <dbReference type="Proteomes" id="UP000269221"/>
    </source>
</evidence>
<dbReference type="GO" id="GO:0007094">
    <property type="term" value="P:mitotic spindle assembly checkpoint signaling"/>
    <property type="evidence" value="ECO:0007669"/>
    <property type="project" value="InterPro"/>
</dbReference>
<sequence>MAGAGGAAIAGGRCWLWMSRCLHTTVKFLRKTGTEQRWLERHLKDPFVKASKQQHYRCRSAFKLLEIDDKLRVLRPGLSVLDCGAAPGAWSQVAVERVNALGTDPAVPRGFVLGVDLLRISPLEGAVFLSEADIADPSTLRAIQSLLPFGQADIILSDMAPNATGIKELDHQKLINLCLGLLDVSQSILKPKGTMLCKFWDGSEARVLQNRLKEQFQDVRTIKPQASRKDSAESYYLARLTMEDLENNTTVFSTLRSLNNFISQRMEGVSGLATPGSSQSSLQMQYQQRMQLEEQAGQIHSKSQLLQVEREKMQMELSHKRARIELEKAANTNARNYEREADRNQELLTRIKQYQERETEAENKLKEQMEMNKSYKKSMETMSKKLQEKESKLAEANETITVLKGKISEMQWNIMNQEMQMTSQDSQKQELMEQLDVEKKKWQEASQQIQTLQASQSLLAEYEQKVKDLELKLSQQEHDALIVKNMKAELARFPKMERELRQLREENAYFREMKENNGLLKEEVEGLQRKLERYEKVQAQLVTVELENEKLLGKLQSWEKLDQSTGLNIRTPDDLSRQIVALQQRELALKEQNSTFMSRIVCVLE</sequence>
<keyword evidence="6" id="KW-0949">S-adenosyl-L-methionine</keyword>
<keyword evidence="5" id="KW-0808">Transferase</keyword>
<dbReference type="HAMAP" id="MF_01547">
    <property type="entry name" value="RNA_methyltr_E"/>
    <property type="match status" value="1"/>
</dbReference>
<accession>A0A3M0L3W9</accession>
<dbReference type="EMBL" id="QRBI01000098">
    <property type="protein sequence ID" value="RMC17660.1"/>
    <property type="molecule type" value="Genomic_DNA"/>
</dbReference>
<dbReference type="InterPro" id="IPR015507">
    <property type="entry name" value="rRNA-MeTfrase_E"/>
</dbReference>
<dbReference type="InterPro" id="IPR002877">
    <property type="entry name" value="RNA_MeTrfase_FtsJ_dom"/>
</dbReference>
<organism evidence="17 18">
    <name type="scientific">Hirundo rustica rustica</name>
    <dbReference type="NCBI Taxonomy" id="333673"/>
    <lineage>
        <taxon>Eukaryota</taxon>
        <taxon>Metazoa</taxon>
        <taxon>Chordata</taxon>
        <taxon>Craniata</taxon>
        <taxon>Vertebrata</taxon>
        <taxon>Euteleostomi</taxon>
        <taxon>Archelosauria</taxon>
        <taxon>Archosauria</taxon>
        <taxon>Dinosauria</taxon>
        <taxon>Saurischia</taxon>
        <taxon>Theropoda</taxon>
        <taxon>Coelurosauria</taxon>
        <taxon>Aves</taxon>
        <taxon>Neognathae</taxon>
        <taxon>Neoaves</taxon>
        <taxon>Telluraves</taxon>
        <taxon>Australaves</taxon>
        <taxon>Passeriformes</taxon>
        <taxon>Sylvioidea</taxon>
        <taxon>Hirundinidae</taxon>
        <taxon>Hirundo</taxon>
    </lineage>
</organism>
<comment type="function">
    <text evidence="11">S-adenosyl-L-methionine-dependent 2'-O-ribose methyltransferase that catalyzes the formation of 2'-O-methyluridine at position 1369 (Um1369) in the 16S mitochondrial large subunit ribosomal RNA (mtLSU rRNA), a universally conserved modification in the peptidyl transferase domain of the mtLSU rRNA. This activity may require prior 2'-O-methylguanosine modification at position 1370 (Gm1370) by MRM3. Essential for late-stage assembly of mtLSU required for efficient translation of mitochondrial DNA encoded proteins; methyltransferase activity is not required for this function. Essential for mitochondrial respiratory function.</text>
</comment>
<comment type="subcellular location">
    <subcellularLocation>
        <location evidence="1">Mitochondrion</location>
    </subcellularLocation>
</comment>
<evidence type="ECO:0000256" key="12">
    <source>
        <dbReference type="ARBA" id="ARBA00076606"/>
    </source>
</evidence>
<dbReference type="AlphaFoldDB" id="A0A3M0L3W9"/>
<evidence type="ECO:0000256" key="8">
    <source>
        <dbReference type="ARBA" id="ARBA00023128"/>
    </source>
</evidence>
<name>A0A3M0L3W9_HIRRU</name>
<dbReference type="FunFam" id="3.40.50.150:FF:000129">
    <property type="entry name" value="Mitochondrial rRNA methyltransferase 2"/>
    <property type="match status" value="1"/>
</dbReference>
<dbReference type="PANTHER" id="PTHR10920:SF18">
    <property type="entry name" value="RRNA METHYLTRANSFERASE 2, MITOCHONDRIAL"/>
    <property type="match status" value="1"/>
</dbReference>
<protein>
    <recommendedName>
        <fullName evidence="9">rRNA methyltransferase 2, mitochondrial</fullName>
    </recommendedName>
    <alternativeName>
        <fullName evidence="14">16S rRNA (uridine(1369)-2'-O)-methyltransferase</fullName>
    </alternativeName>
    <alternativeName>
        <fullName evidence="12">16S rRNA [Um1369] 2'-O-methyltransferase</fullName>
    </alternativeName>
    <alternativeName>
        <fullName evidence="13">Protein ftsJ homolog 2</fullName>
    </alternativeName>
</protein>
<dbReference type="InterPro" id="IPR050082">
    <property type="entry name" value="RNA_methyltr_RlmE"/>
</dbReference>
<keyword evidence="18" id="KW-1185">Reference proteome</keyword>
<keyword evidence="7" id="KW-0809">Transit peptide</keyword>
<dbReference type="SUPFAM" id="SSF53335">
    <property type="entry name" value="S-adenosyl-L-methionine-dependent methyltransferases"/>
    <property type="match status" value="1"/>
</dbReference>
<feature type="coiled-coil region" evidence="15">
    <location>
        <begin position="305"/>
        <end position="554"/>
    </location>
</feature>
<evidence type="ECO:0000256" key="1">
    <source>
        <dbReference type="ARBA" id="ARBA00004173"/>
    </source>
</evidence>
<comment type="similarity">
    <text evidence="2">Belongs to the class I-like SAM-binding methyltransferase superfamily. RNA methyltransferase RlmE family.</text>
</comment>
<comment type="caution">
    <text evidence="17">The sequence shown here is derived from an EMBL/GenBank/DDBJ whole genome shotgun (WGS) entry which is preliminary data.</text>
</comment>
<comment type="catalytic activity">
    <reaction evidence="10">
        <text>uridine(1369) in 16S rRNA + S-adenosyl-L-methionine = 2'-O-methyluridine(1369) in 16S rRNA + S-adenosyl-L-homocysteine + H(+)</text>
        <dbReference type="Rhea" id="RHEA:47764"/>
        <dbReference type="Rhea" id="RHEA-COMP:11903"/>
        <dbReference type="Rhea" id="RHEA-COMP:11904"/>
        <dbReference type="ChEBI" id="CHEBI:15378"/>
        <dbReference type="ChEBI" id="CHEBI:57856"/>
        <dbReference type="ChEBI" id="CHEBI:59789"/>
        <dbReference type="ChEBI" id="CHEBI:65315"/>
        <dbReference type="ChEBI" id="CHEBI:74478"/>
    </reaction>
</comment>
<keyword evidence="4" id="KW-0489">Methyltransferase</keyword>